<evidence type="ECO:0000313" key="1">
    <source>
        <dbReference type="EMBL" id="PIN18745.1"/>
    </source>
</evidence>
<sequence>MAFIRMHYVVCEMVRRNLKCNETIPHQPYIEPYAVNICVMAPSQKKGEKRYDGMKILCLVFLETNIYSKLQHTIKEIQNMRGN</sequence>
<comment type="caution">
    <text evidence="1">The sequence shown here is derived from an EMBL/GenBank/DDBJ whole genome shotgun (WGS) entry which is preliminary data.</text>
</comment>
<keyword evidence="2" id="KW-1185">Reference proteome</keyword>
<evidence type="ECO:0000313" key="2">
    <source>
        <dbReference type="Proteomes" id="UP000231279"/>
    </source>
</evidence>
<accession>A0A2G9HMJ5</accession>
<name>A0A2G9HMJ5_9LAMI</name>
<organism evidence="1 2">
    <name type="scientific">Handroanthus impetiginosus</name>
    <dbReference type="NCBI Taxonomy" id="429701"/>
    <lineage>
        <taxon>Eukaryota</taxon>
        <taxon>Viridiplantae</taxon>
        <taxon>Streptophyta</taxon>
        <taxon>Embryophyta</taxon>
        <taxon>Tracheophyta</taxon>
        <taxon>Spermatophyta</taxon>
        <taxon>Magnoliopsida</taxon>
        <taxon>eudicotyledons</taxon>
        <taxon>Gunneridae</taxon>
        <taxon>Pentapetalae</taxon>
        <taxon>asterids</taxon>
        <taxon>lamiids</taxon>
        <taxon>Lamiales</taxon>
        <taxon>Bignoniaceae</taxon>
        <taxon>Crescentiina</taxon>
        <taxon>Tabebuia alliance</taxon>
        <taxon>Handroanthus</taxon>
    </lineage>
</organism>
<dbReference type="Proteomes" id="UP000231279">
    <property type="component" value="Unassembled WGS sequence"/>
</dbReference>
<dbReference type="EMBL" id="NKXS01001408">
    <property type="protein sequence ID" value="PIN18745.1"/>
    <property type="molecule type" value="Genomic_DNA"/>
</dbReference>
<dbReference type="AlphaFoldDB" id="A0A2G9HMJ5"/>
<gene>
    <name evidence="1" type="ORF">CDL12_08596</name>
</gene>
<reference evidence="2" key="1">
    <citation type="journal article" date="2018" name="Gigascience">
        <title>Genome assembly of the Pink Ipe (Handroanthus impetiginosus, Bignoniaceae), a highly valued, ecologically keystone Neotropical timber forest tree.</title>
        <authorList>
            <person name="Silva-Junior O.B."/>
            <person name="Grattapaglia D."/>
            <person name="Novaes E."/>
            <person name="Collevatti R.G."/>
        </authorList>
    </citation>
    <scope>NUCLEOTIDE SEQUENCE [LARGE SCALE GENOMIC DNA]</scope>
    <source>
        <strain evidence="2">cv. UFG-1</strain>
    </source>
</reference>
<protein>
    <submittedName>
        <fullName evidence="1">Uncharacterized protein</fullName>
    </submittedName>
</protein>
<proteinExistence type="predicted"/>